<organism evidence="1 2">
    <name type="scientific">Parvularcula lutaonensis</name>
    <dbReference type="NCBI Taxonomy" id="491923"/>
    <lineage>
        <taxon>Bacteria</taxon>
        <taxon>Pseudomonadati</taxon>
        <taxon>Pseudomonadota</taxon>
        <taxon>Alphaproteobacteria</taxon>
        <taxon>Parvularculales</taxon>
        <taxon>Parvularculaceae</taxon>
        <taxon>Parvularcula</taxon>
    </lineage>
</organism>
<evidence type="ECO:0000313" key="1">
    <source>
        <dbReference type="EMBL" id="MFC3303242.1"/>
    </source>
</evidence>
<dbReference type="EMBL" id="JBHRVA010000003">
    <property type="protein sequence ID" value="MFC3303242.1"/>
    <property type="molecule type" value="Genomic_DNA"/>
</dbReference>
<dbReference type="Proteomes" id="UP001595607">
    <property type="component" value="Unassembled WGS sequence"/>
</dbReference>
<dbReference type="RefSeq" id="WP_189575613.1">
    <property type="nucleotide sequence ID" value="NZ_BMXU01000002.1"/>
</dbReference>
<sequence>MSEEGAITVYTLSGLPKNSISLADKDISRHTSITLTVRDDGNGPYVSHYTEKLEKPVRMKMVAKLNAYEKDVRFGLVEGQPRPLSEELRFAISVFGSDQNMRFDVHYDYPTCDVDA</sequence>
<accession>A0ABV7MEL8</accession>
<proteinExistence type="predicted"/>
<keyword evidence="2" id="KW-1185">Reference proteome</keyword>
<gene>
    <name evidence="1" type="ORF">ACFONP_10915</name>
</gene>
<name>A0ABV7MEL8_9PROT</name>
<protein>
    <submittedName>
        <fullName evidence="1">Uncharacterized protein</fullName>
    </submittedName>
</protein>
<evidence type="ECO:0000313" key="2">
    <source>
        <dbReference type="Proteomes" id="UP001595607"/>
    </source>
</evidence>
<comment type="caution">
    <text evidence="1">The sequence shown here is derived from an EMBL/GenBank/DDBJ whole genome shotgun (WGS) entry which is preliminary data.</text>
</comment>
<reference evidence="2" key="1">
    <citation type="journal article" date="2019" name="Int. J. Syst. Evol. Microbiol.">
        <title>The Global Catalogue of Microorganisms (GCM) 10K type strain sequencing project: providing services to taxonomists for standard genome sequencing and annotation.</title>
        <authorList>
            <consortium name="The Broad Institute Genomics Platform"/>
            <consortium name="The Broad Institute Genome Sequencing Center for Infectious Disease"/>
            <person name="Wu L."/>
            <person name="Ma J."/>
        </authorList>
    </citation>
    <scope>NUCLEOTIDE SEQUENCE [LARGE SCALE GENOMIC DNA]</scope>
    <source>
        <strain evidence="2">KCTC 22245</strain>
    </source>
</reference>